<evidence type="ECO:0000256" key="2">
    <source>
        <dbReference type="SAM" id="MobiDB-lite"/>
    </source>
</evidence>
<keyword evidence="1" id="KW-0175">Coiled coil</keyword>
<feature type="compositionally biased region" description="Polar residues" evidence="2">
    <location>
        <begin position="320"/>
        <end position="331"/>
    </location>
</feature>
<dbReference type="AlphaFoldDB" id="A0A7M7GMV4"/>
<dbReference type="OrthoDB" id="10150892at2759"/>
<evidence type="ECO:0000256" key="1">
    <source>
        <dbReference type="SAM" id="Coils"/>
    </source>
</evidence>
<reference evidence="3" key="2">
    <citation type="submission" date="2021-01" db="UniProtKB">
        <authorList>
            <consortium name="EnsemblMetazoa"/>
        </authorList>
    </citation>
    <scope>IDENTIFICATION</scope>
</reference>
<proteinExistence type="predicted"/>
<dbReference type="KEGG" id="spu:100891829"/>
<protein>
    <submittedName>
        <fullName evidence="3">Uncharacterized protein</fullName>
    </submittedName>
</protein>
<dbReference type="InParanoid" id="A0A7M7GMV4"/>
<feature type="compositionally biased region" description="Low complexity" evidence="2">
    <location>
        <begin position="128"/>
        <end position="140"/>
    </location>
</feature>
<feature type="coiled-coil region" evidence="1">
    <location>
        <begin position="385"/>
        <end position="427"/>
    </location>
</feature>
<evidence type="ECO:0000313" key="3">
    <source>
        <dbReference type="EnsemblMetazoa" id="XP_003730652"/>
    </source>
</evidence>
<sequence length="443" mass="49070">MQCNNIAGGRPRSRTYSSLPSTSYSKNPTKANLGGNEDDVDKLTTTRAIGYYDNSNVKFANQGEEENLVGVMDRLRAAKSRAKVDRNQETMRLRKDCWILESQRKAMLNSTVAFSNLLRSTRLKNARAAAQAGDADSASGTETPDGSPPMSPRLHTKLLRWRGISLASQEPDESSDGAKTPSTEIKNRLPDITHSTPSTRQHREGPGTTADKTESEIGEIGQGHGKALGVLDRHIASGNRRPRSQSLRRTLPSADEQRRQSPNEVGQAAENGLQAKVIMERGLLRRRPKTAAPKLASKSEIGEKDVKEKTGTAVEEAETLQDTSSAVGTPPSSRRRARSMSYMALSQNSISASGKVRAVNEKTISLHGRTTRELRKITHIDNVAAAESEERRKQIEERNKEIKERQRQVLQEKVDKFLKKLKDTTKEELDEKRSLYSGLTLSF</sequence>
<reference evidence="4" key="1">
    <citation type="submission" date="2015-02" db="EMBL/GenBank/DDBJ databases">
        <title>Genome sequencing for Strongylocentrotus purpuratus.</title>
        <authorList>
            <person name="Murali S."/>
            <person name="Liu Y."/>
            <person name="Vee V."/>
            <person name="English A."/>
            <person name="Wang M."/>
            <person name="Skinner E."/>
            <person name="Han Y."/>
            <person name="Muzny D.M."/>
            <person name="Worley K.C."/>
            <person name="Gibbs R.A."/>
        </authorList>
    </citation>
    <scope>NUCLEOTIDE SEQUENCE</scope>
</reference>
<keyword evidence="4" id="KW-1185">Reference proteome</keyword>
<feature type="region of interest" description="Disordered" evidence="2">
    <location>
        <begin position="167"/>
        <end position="338"/>
    </location>
</feature>
<evidence type="ECO:0000313" key="4">
    <source>
        <dbReference type="Proteomes" id="UP000007110"/>
    </source>
</evidence>
<dbReference type="OMA" id="KMWLAKK"/>
<feature type="region of interest" description="Disordered" evidence="2">
    <location>
        <begin position="128"/>
        <end position="154"/>
    </location>
</feature>
<dbReference type="GeneID" id="100891829"/>
<feature type="compositionally biased region" description="Basic and acidic residues" evidence="2">
    <location>
        <begin position="300"/>
        <end position="310"/>
    </location>
</feature>
<organism evidence="3 4">
    <name type="scientific">Strongylocentrotus purpuratus</name>
    <name type="common">Purple sea urchin</name>
    <dbReference type="NCBI Taxonomy" id="7668"/>
    <lineage>
        <taxon>Eukaryota</taxon>
        <taxon>Metazoa</taxon>
        <taxon>Echinodermata</taxon>
        <taxon>Eleutherozoa</taxon>
        <taxon>Echinozoa</taxon>
        <taxon>Echinoidea</taxon>
        <taxon>Euechinoidea</taxon>
        <taxon>Echinacea</taxon>
        <taxon>Camarodonta</taxon>
        <taxon>Echinidea</taxon>
        <taxon>Strongylocentrotidae</taxon>
        <taxon>Strongylocentrotus</taxon>
    </lineage>
</organism>
<dbReference type="Proteomes" id="UP000007110">
    <property type="component" value="Unassembled WGS sequence"/>
</dbReference>
<accession>A0A7M7GMV4</accession>
<dbReference type="EnsemblMetazoa" id="XM_003730604">
    <property type="protein sequence ID" value="XP_003730652"/>
    <property type="gene ID" value="LOC100891829"/>
</dbReference>
<name>A0A7M7GMV4_STRPU</name>
<feature type="compositionally biased region" description="Basic and acidic residues" evidence="2">
    <location>
        <begin position="201"/>
        <end position="215"/>
    </location>
</feature>
<dbReference type="RefSeq" id="XP_003730652.2">
    <property type="nucleotide sequence ID" value="XM_003730604.3"/>
</dbReference>
<feature type="compositionally biased region" description="Polar residues" evidence="2">
    <location>
        <begin position="14"/>
        <end position="30"/>
    </location>
</feature>
<feature type="region of interest" description="Disordered" evidence="2">
    <location>
        <begin position="1"/>
        <end position="39"/>
    </location>
</feature>